<dbReference type="InterPro" id="IPR002821">
    <property type="entry name" value="Hydantoinase_A"/>
</dbReference>
<dbReference type="InterPro" id="IPR043129">
    <property type="entry name" value="ATPase_NBD"/>
</dbReference>
<dbReference type="Pfam" id="PF01968">
    <property type="entry name" value="Hydantoinase_A"/>
    <property type="match status" value="1"/>
</dbReference>
<dbReference type="Pfam" id="PF05378">
    <property type="entry name" value="Hydant_A_N"/>
    <property type="match status" value="1"/>
</dbReference>
<evidence type="ECO:0000259" key="1">
    <source>
        <dbReference type="Pfam" id="PF01968"/>
    </source>
</evidence>
<dbReference type="GO" id="GO:0047423">
    <property type="term" value="F:N-methylhydantoinase (ATP-hydrolyzing) activity"/>
    <property type="evidence" value="ECO:0007669"/>
    <property type="project" value="UniProtKB-EC"/>
</dbReference>
<dbReference type="GO" id="GO:0017168">
    <property type="term" value="F:5-oxoprolinase (ATP-hydrolyzing) activity"/>
    <property type="evidence" value="ECO:0007669"/>
    <property type="project" value="TreeGrafter"/>
</dbReference>
<dbReference type="InterPro" id="IPR008040">
    <property type="entry name" value="Hydant_A_N"/>
</dbReference>
<feature type="domain" description="Hydantoinase/oxoprolinase N-terminal" evidence="2">
    <location>
        <begin position="10"/>
        <end position="179"/>
    </location>
</feature>
<name>A0A3B0XGN6_9ZZZZ</name>
<feature type="non-terminal residue" evidence="3">
    <location>
        <position position="417"/>
    </location>
</feature>
<proteinExistence type="predicted"/>
<evidence type="ECO:0000313" key="3">
    <source>
        <dbReference type="EMBL" id="VAW63760.1"/>
    </source>
</evidence>
<evidence type="ECO:0000259" key="2">
    <source>
        <dbReference type="Pfam" id="PF05378"/>
    </source>
</evidence>
<dbReference type="EC" id="3.5.2.14" evidence="3"/>
<dbReference type="PANTHER" id="PTHR11365:SF23">
    <property type="entry name" value="HYPOTHETICAL 5-OXOPROLINASE (EUROFUNG)-RELATED"/>
    <property type="match status" value="1"/>
</dbReference>
<dbReference type="AlphaFoldDB" id="A0A3B0XGN6"/>
<dbReference type="InterPro" id="IPR045079">
    <property type="entry name" value="Oxoprolinase-like"/>
</dbReference>
<dbReference type="EMBL" id="UOFH01000257">
    <property type="protein sequence ID" value="VAW63760.1"/>
    <property type="molecule type" value="Genomic_DNA"/>
</dbReference>
<protein>
    <submittedName>
        <fullName evidence="3">N-methylhydantoinase A</fullName>
        <ecNumber evidence="3">3.5.2.14</ecNumber>
    </submittedName>
</protein>
<sequence length="417" mass="44047">MQTHSRSHWLGVDTGGTFTDFVYFDGKTVRIHKVLSTPDAPERAILQGIKALQISFDGLQLIHGSTVATNAVLEGKGVKTLYITNTGFADVLTIGRQARRELYNLMPKPNAPLIAADYCVEINTRLAANGELLQALTQSDIDALLIKIDALKPQAVAINLLFSFLDNRQELEIKKHITQRFKNLFVSCSSDVLAEYKEYERGMATALNAYVGPLMQGYLNRLNQQLTAKVNLSVLQSSGGTVGAQQAANQAVNLLLSGPAGGLKGAQYVAGLSGESQLLSFDMGGTSTDVALIEGDIKLTSEGKIGDYPVAVPMVDMHTIGAGGGSIAFVDAGGLLNVGPASAGAKPGPACYALGGTQATVTDANLVLGRLQADAFLGDGLQLDLVAAKKAIEKIALQINATREETAQGIVRLANEH</sequence>
<reference evidence="3" key="1">
    <citation type="submission" date="2018-06" db="EMBL/GenBank/DDBJ databases">
        <authorList>
            <person name="Zhirakovskaya E."/>
        </authorList>
    </citation>
    <scope>NUCLEOTIDE SEQUENCE</scope>
</reference>
<organism evidence="3">
    <name type="scientific">hydrothermal vent metagenome</name>
    <dbReference type="NCBI Taxonomy" id="652676"/>
    <lineage>
        <taxon>unclassified sequences</taxon>
        <taxon>metagenomes</taxon>
        <taxon>ecological metagenomes</taxon>
    </lineage>
</organism>
<keyword evidence="3" id="KW-0378">Hydrolase</keyword>
<feature type="domain" description="Hydantoinase A/oxoprolinase" evidence="1">
    <location>
        <begin position="201"/>
        <end position="416"/>
    </location>
</feature>
<dbReference type="GO" id="GO:0005829">
    <property type="term" value="C:cytosol"/>
    <property type="evidence" value="ECO:0007669"/>
    <property type="project" value="TreeGrafter"/>
</dbReference>
<dbReference type="PANTHER" id="PTHR11365">
    <property type="entry name" value="5-OXOPROLINASE RELATED"/>
    <property type="match status" value="1"/>
</dbReference>
<dbReference type="SUPFAM" id="SSF53067">
    <property type="entry name" value="Actin-like ATPase domain"/>
    <property type="match status" value="1"/>
</dbReference>
<gene>
    <name evidence="3" type="ORF">MNBD_GAMMA08-329</name>
</gene>
<accession>A0A3B0XGN6</accession>
<dbReference type="GO" id="GO:0006749">
    <property type="term" value="P:glutathione metabolic process"/>
    <property type="evidence" value="ECO:0007669"/>
    <property type="project" value="TreeGrafter"/>
</dbReference>